<feature type="transmembrane region" description="Helical" evidence="1">
    <location>
        <begin position="287"/>
        <end position="309"/>
    </location>
</feature>
<dbReference type="GeneID" id="97242336"/>
<dbReference type="Pfam" id="PF12679">
    <property type="entry name" value="ABC2_membrane_2"/>
    <property type="match status" value="1"/>
</dbReference>
<organism evidence="2 3">
    <name type="scientific">Tistrella mobilis</name>
    <dbReference type="NCBI Taxonomy" id="171437"/>
    <lineage>
        <taxon>Bacteria</taxon>
        <taxon>Pseudomonadati</taxon>
        <taxon>Pseudomonadota</taxon>
        <taxon>Alphaproteobacteria</taxon>
        <taxon>Geminicoccales</taxon>
        <taxon>Geminicoccaceae</taxon>
        <taxon>Tistrella</taxon>
    </lineage>
</organism>
<dbReference type="GO" id="GO:0005886">
    <property type="term" value="C:plasma membrane"/>
    <property type="evidence" value="ECO:0007669"/>
    <property type="project" value="UniProtKB-SubCell"/>
</dbReference>
<dbReference type="Proteomes" id="UP000075787">
    <property type="component" value="Unassembled WGS sequence"/>
</dbReference>
<dbReference type="RefSeq" id="WP_014744751.1">
    <property type="nucleotide sequence ID" value="NZ_CP121013.1"/>
</dbReference>
<sequence>MREGSPFTGVGTIALKEAADHMTGARLHLIMLLVLLTAAGALYGAIGTIRAGATDDTFLFLKLFTTARQPVPSFAGLLGFLLPLVAIALGFDAINAEHGRRTMSRLLAQPIYRDAILFGKFLGGLLVIAVAMVTLWLGTTGLGILFLGLPPTGAEVLRGLAYLVATIAYAGVWLALAMTLSTVIRSTATSALAALSIWLVLSVFWGMIAPVVASAISPVDPLNPMSLIDAFQTQQAVARLSPQTLYGEITAILLDPAARSVGPLFIDQLRGALLGAPLPTIESLAIVWPQMSGLIAAMILLFTAAYVLFQRQEIRA</sequence>
<keyword evidence="1" id="KW-1133">Transmembrane helix</keyword>
<feature type="transmembrane region" description="Helical" evidence="1">
    <location>
        <begin position="115"/>
        <end position="139"/>
    </location>
</feature>
<feature type="transmembrane region" description="Helical" evidence="1">
    <location>
        <begin position="192"/>
        <end position="216"/>
    </location>
</feature>
<dbReference type="AlphaFoldDB" id="A0A162L1J8"/>
<evidence type="ECO:0000256" key="1">
    <source>
        <dbReference type="SAM" id="Phobius"/>
    </source>
</evidence>
<proteinExistence type="predicted"/>
<keyword evidence="1" id="KW-0812">Transmembrane</keyword>
<dbReference type="OMA" id="HIRSWRF"/>
<comment type="caution">
    <text evidence="2">The sequence shown here is derived from an EMBL/GenBank/DDBJ whole genome shotgun (WGS) entry which is preliminary data.</text>
</comment>
<name>A0A162L1J8_9PROT</name>
<reference evidence="2 3" key="1">
    <citation type="submission" date="2015-12" db="EMBL/GenBank/DDBJ databases">
        <title>Genome sequence of Tistrella mobilis MCCC 1A02139.</title>
        <authorList>
            <person name="Lu L."/>
            <person name="Lai Q."/>
            <person name="Shao Z."/>
            <person name="Qian P."/>
        </authorList>
    </citation>
    <scope>NUCLEOTIDE SEQUENCE [LARGE SCALE GENOMIC DNA]</scope>
    <source>
        <strain evidence="2 3">MCCC 1A02139</strain>
    </source>
</reference>
<accession>A0A162L1J8</accession>
<dbReference type="PANTHER" id="PTHR43471">
    <property type="entry name" value="ABC TRANSPORTER PERMEASE"/>
    <property type="match status" value="1"/>
</dbReference>
<evidence type="ECO:0000313" key="2">
    <source>
        <dbReference type="EMBL" id="KYO52729.1"/>
    </source>
</evidence>
<keyword evidence="1" id="KW-0472">Membrane</keyword>
<dbReference type="EMBL" id="LPZR01000146">
    <property type="protein sequence ID" value="KYO52729.1"/>
    <property type="molecule type" value="Genomic_DNA"/>
</dbReference>
<protein>
    <submittedName>
        <fullName evidence="2">ABC transporter permease</fullName>
    </submittedName>
</protein>
<dbReference type="GO" id="GO:0140359">
    <property type="term" value="F:ABC-type transporter activity"/>
    <property type="evidence" value="ECO:0007669"/>
    <property type="project" value="InterPro"/>
</dbReference>
<gene>
    <name evidence="2" type="ORF">AUP44_04430</name>
</gene>
<feature type="transmembrane region" description="Helical" evidence="1">
    <location>
        <begin position="159"/>
        <end position="180"/>
    </location>
</feature>
<dbReference type="PANTHER" id="PTHR43471:SF14">
    <property type="entry name" value="ABC-2 TYPE TRANSPORT SYSTEM PERMEASE PROTEIN"/>
    <property type="match status" value="1"/>
</dbReference>
<evidence type="ECO:0000313" key="3">
    <source>
        <dbReference type="Proteomes" id="UP000075787"/>
    </source>
</evidence>
<feature type="transmembrane region" description="Helical" evidence="1">
    <location>
        <begin position="73"/>
        <end position="94"/>
    </location>
</feature>
<dbReference type="OrthoDB" id="9795677at2"/>
<feature type="transmembrane region" description="Helical" evidence="1">
    <location>
        <begin position="29"/>
        <end position="53"/>
    </location>
</feature>